<name>A5BRY3_VITVI</name>
<accession>A5BRY3</accession>
<organism evidence="1">
    <name type="scientific">Vitis vinifera</name>
    <name type="common">Grape</name>
    <dbReference type="NCBI Taxonomy" id="29760"/>
    <lineage>
        <taxon>Eukaryota</taxon>
        <taxon>Viridiplantae</taxon>
        <taxon>Streptophyta</taxon>
        <taxon>Embryophyta</taxon>
        <taxon>Tracheophyta</taxon>
        <taxon>Spermatophyta</taxon>
        <taxon>Magnoliopsida</taxon>
        <taxon>eudicotyledons</taxon>
        <taxon>Gunneridae</taxon>
        <taxon>Pentapetalae</taxon>
        <taxon>rosids</taxon>
        <taxon>Vitales</taxon>
        <taxon>Vitaceae</taxon>
        <taxon>Viteae</taxon>
        <taxon>Vitis</taxon>
    </lineage>
</organism>
<protein>
    <recommendedName>
        <fullName evidence="2">Rapid ALkalinization Factor</fullName>
    </recommendedName>
</protein>
<dbReference type="EMBL" id="AM468847">
    <property type="protein sequence ID" value="CAN81415.1"/>
    <property type="molecule type" value="Genomic_DNA"/>
</dbReference>
<dbReference type="ExpressionAtlas" id="A5BRY3">
    <property type="expression patterns" value="baseline"/>
</dbReference>
<gene>
    <name evidence="1" type="ORF">VITISV_043140</name>
</gene>
<proteinExistence type="predicted"/>
<sequence length="197" mass="21909">MVEYGDGNGVWKSGEMKWVSWILEDESGGGYEWWSMVMGMECGIVQLGSWGHSVALNPLFSTATRPRLHPDQNMGVEVRRGPPLLATTVPILIMLLHAHICRAVSPVRGNSSTRGCCNGDQEEWLVGDIAPEEEFLMGSETNRRMLSTIHYTDGYKFPKKPAAPCGRGKGYRTCLPRGNKGGKLKQKCGDYTRDCYH</sequence>
<reference evidence="1" key="1">
    <citation type="journal article" date="2007" name="PLoS ONE">
        <title>The first genome sequence of an elite grapevine cultivar (Pinot noir Vitis vinifera L.): coping with a highly heterozygous genome.</title>
        <authorList>
            <person name="Velasco R."/>
            <person name="Zharkikh A."/>
            <person name="Troggio M."/>
            <person name="Cartwright D.A."/>
            <person name="Cestaro A."/>
            <person name="Pruss D."/>
            <person name="Pindo M."/>
            <person name="FitzGerald L.M."/>
            <person name="Vezzulli S."/>
            <person name="Reid J."/>
            <person name="Malacarne G."/>
            <person name="Iliev D."/>
            <person name="Coppola G."/>
            <person name="Wardell B."/>
            <person name="Micheletti D."/>
            <person name="Macalma T."/>
            <person name="Facci M."/>
            <person name="Mitchell J.T."/>
            <person name="Perazzolli M."/>
            <person name="Eldredge G."/>
            <person name="Gatto P."/>
            <person name="Oyzerski R."/>
            <person name="Moretto M."/>
            <person name="Gutin N."/>
            <person name="Stefanini M."/>
            <person name="Chen Y."/>
            <person name="Segala C."/>
            <person name="Davenport C."/>
            <person name="Dematte L."/>
            <person name="Mraz A."/>
            <person name="Battilana J."/>
            <person name="Stormo K."/>
            <person name="Costa F."/>
            <person name="Tao Q."/>
            <person name="Si-Ammour A."/>
            <person name="Harkins T."/>
            <person name="Lackey A."/>
            <person name="Perbost C."/>
            <person name="Taillon B."/>
            <person name="Stella A."/>
            <person name="Solovyev V."/>
            <person name="Fawcett J.A."/>
            <person name="Sterck L."/>
            <person name="Vandepoele K."/>
            <person name="Grando S.M."/>
            <person name="Toppo S."/>
            <person name="Moser C."/>
            <person name="Lanchbury J."/>
            <person name="Bogden R."/>
            <person name="Skolnick M."/>
            <person name="Sgaramella V."/>
            <person name="Bhatnagar S.K."/>
            <person name="Fontana P."/>
            <person name="Gutin A."/>
            <person name="Van de Peer Y."/>
            <person name="Salamini F."/>
            <person name="Viola R."/>
        </authorList>
    </citation>
    <scope>NUCLEOTIDE SEQUENCE</scope>
</reference>
<dbReference type="AlphaFoldDB" id="A5BRY3"/>
<evidence type="ECO:0008006" key="2">
    <source>
        <dbReference type="Google" id="ProtNLM"/>
    </source>
</evidence>
<evidence type="ECO:0000313" key="1">
    <source>
        <dbReference type="EMBL" id="CAN81415.1"/>
    </source>
</evidence>